<feature type="transmembrane region" description="Helical" evidence="1">
    <location>
        <begin position="114"/>
        <end position="134"/>
    </location>
</feature>
<dbReference type="EMBL" id="DF820455">
    <property type="protein sequence ID" value="GAK50047.1"/>
    <property type="molecule type" value="Genomic_DNA"/>
</dbReference>
<keyword evidence="1" id="KW-0812">Transmembrane</keyword>
<dbReference type="Proteomes" id="UP000030700">
    <property type="component" value="Unassembled WGS sequence"/>
</dbReference>
<keyword evidence="4" id="KW-1185">Reference proteome</keyword>
<dbReference type="STRING" id="1499966.U14_01272"/>
<evidence type="ECO:0000313" key="3">
    <source>
        <dbReference type="EMBL" id="GAK50047.1"/>
    </source>
</evidence>
<feature type="transmembrane region" description="Helical" evidence="1">
    <location>
        <begin position="34"/>
        <end position="53"/>
    </location>
</feature>
<reference evidence="3" key="1">
    <citation type="journal article" date="2015" name="PeerJ">
        <title>First genomic representation of candidate bacterial phylum KSB3 points to enhanced environmental sensing as a trigger of wastewater bulking.</title>
        <authorList>
            <person name="Sekiguchi Y."/>
            <person name="Ohashi A."/>
            <person name="Parks D.H."/>
            <person name="Yamauchi T."/>
            <person name="Tyson G.W."/>
            <person name="Hugenholtz P."/>
        </authorList>
    </citation>
    <scope>NUCLEOTIDE SEQUENCE [LARGE SCALE GENOMIC DNA]</scope>
</reference>
<dbReference type="HOGENOM" id="CLU_131310_0_0_0"/>
<proteinExistence type="predicted"/>
<feature type="transmembrane region" description="Helical" evidence="1">
    <location>
        <begin position="5"/>
        <end position="22"/>
    </location>
</feature>
<evidence type="ECO:0000259" key="2">
    <source>
        <dbReference type="Pfam" id="PF14358"/>
    </source>
</evidence>
<sequence>MKRSYLKLLIDIVMAVAVIMLMEPHVTGLRAHELGGLLIFVVFLVHALLNWKWIACMTGQFFTKLPMKSRVNYCLDALLAMGFFLIALSGMAIAKTIDFTWLPLPGNMMFWRMLHGSAALLTFTAAGIHVGLHWKWVLCHCKKRNQEVVHA</sequence>
<dbReference type="InterPro" id="IPR025517">
    <property type="entry name" value="DUF4405"/>
</dbReference>
<name>A0A0S6VVX3_9BACT</name>
<protein>
    <recommendedName>
        <fullName evidence="2">Flavinylation-associated cytochrome domain-containing protein</fullName>
    </recommendedName>
</protein>
<evidence type="ECO:0000256" key="1">
    <source>
        <dbReference type="SAM" id="Phobius"/>
    </source>
</evidence>
<evidence type="ECO:0000313" key="4">
    <source>
        <dbReference type="Proteomes" id="UP000030700"/>
    </source>
</evidence>
<gene>
    <name evidence="3" type="ORF">U14_01272</name>
</gene>
<accession>A0A0S6VVX3</accession>
<organism evidence="3">
    <name type="scientific">Candidatus Moduliflexus flocculans</name>
    <dbReference type="NCBI Taxonomy" id="1499966"/>
    <lineage>
        <taxon>Bacteria</taxon>
        <taxon>Candidatus Moduliflexota</taxon>
        <taxon>Candidatus Moduliflexia</taxon>
        <taxon>Candidatus Moduliflexales</taxon>
        <taxon>Candidatus Moduliflexaceae</taxon>
    </lineage>
</organism>
<feature type="transmembrane region" description="Helical" evidence="1">
    <location>
        <begin position="73"/>
        <end position="94"/>
    </location>
</feature>
<dbReference type="Pfam" id="PF14358">
    <property type="entry name" value="DUF4405"/>
    <property type="match status" value="1"/>
</dbReference>
<dbReference type="AlphaFoldDB" id="A0A0S6VVX3"/>
<keyword evidence="1" id="KW-0472">Membrane</keyword>
<keyword evidence="1" id="KW-1133">Transmembrane helix</keyword>
<feature type="domain" description="Flavinylation-associated cytochrome" evidence="2">
    <location>
        <begin position="75"/>
        <end position="134"/>
    </location>
</feature>